<comment type="caution">
    <text evidence="3">The sequence shown here is derived from an EMBL/GenBank/DDBJ whole genome shotgun (WGS) entry which is preliminary data.</text>
</comment>
<name>A0A328C603_9DELT</name>
<proteinExistence type="predicted"/>
<dbReference type="EMBL" id="QHKO01000005">
    <property type="protein sequence ID" value="RAL21553.1"/>
    <property type="molecule type" value="Genomic_DNA"/>
</dbReference>
<sequence>MRVRTEITSLLIALLTLQIMTSLGAIGLLSRMAPAIEQIIEENSYSIIAVEQMLVILGDAPVSQAERDRFDEALARANTNITEPEEAPALQTIEAHYQAALIGDVQARSETIAALSELASINHSSMADMDERAKRMGISGAWAAMILGVISVFLGLVFARRLLHRIVEPAEGFQATARAFNAGDLLRRVHLDAPPPEFDETARCLNTLLDAHQAQRHGGQIDATGEHLSMAGADRERRLVLALLDDLDRPAALIGPDDRILATNAAALDLPHELRIQLRQLDSLPEEERRWSARHLNDELVLATLISEPAA</sequence>
<dbReference type="GO" id="GO:0016020">
    <property type="term" value="C:membrane"/>
    <property type="evidence" value="ECO:0007669"/>
    <property type="project" value="InterPro"/>
</dbReference>
<evidence type="ECO:0000313" key="3">
    <source>
        <dbReference type="EMBL" id="RAL21553.1"/>
    </source>
</evidence>
<keyword evidence="1" id="KW-0812">Transmembrane</keyword>
<dbReference type="InterPro" id="IPR003660">
    <property type="entry name" value="HAMP_dom"/>
</dbReference>
<feature type="transmembrane region" description="Helical" evidence="1">
    <location>
        <begin position="140"/>
        <end position="159"/>
    </location>
</feature>
<accession>A0A328C603</accession>
<evidence type="ECO:0000256" key="1">
    <source>
        <dbReference type="SAM" id="Phobius"/>
    </source>
</evidence>
<evidence type="ECO:0000259" key="2">
    <source>
        <dbReference type="PROSITE" id="PS50885"/>
    </source>
</evidence>
<keyword evidence="4" id="KW-1185">Reference proteome</keyword>
<gene>
    <name evidence="3" type="ORF">DL240_11895</name>
</gene>
<reference evidence="3 4" key="1">
    <citation type="submission" date="2018-05" db="EMBL/GenBank/DDBJ databases">
        <title>Lujinxingia marina gen. nov. sp. nov., a new facultative anaerobic member of the class Deltaproteobacteria, and proposal of Lujinxingaceae fam. nov.</title>
        <authorList>
            <person name="Li C.-M."/>
        </authorList>
    </citation>
    <scope>NUCLEOTIDE SEQUENCE [LARGE SCALE GENOMIC DNA]</scope>
    <source>
        <strain evidence="3 4">B210</strain>
    </source>
</reference>
<protein>
    <recommendedName>
        <fullName evidence="2">HAMP domain-containing protein</fullName>
    </recommendedName>
</protein>
<feature type="domain" description="HAMP" evidence="2">
    <location>
        <begin position="164"/>
        <end position="217"/>
    </location>
</feature>
<dbReference type="PROSITE" id="PS50885">
    <property type="entry name" value="HAMP"/>
    <property type="match status" value="1"/>
</dbReference>
<dbReference type="OrthoDB" id="9816090at2"/>
<dbReference type="GO" id="GO:0007165">
    <property type="term" value="P:signal transduction"/>
    <property type="evidence" value="ECO:0007669"/>
    <property type="project" value="InterPro"/>
</dbReference>
<dbReference type="AlphaFoldDB" id="A0A328C603"/>
<dbReference type="Proteomes" id="UP000249169">
    <property type="component" value="Unassembled WGS sequence"/>
</dbReference>
<keyword evidence="1" id="KW-0472">Membrane</keyword>
<evidence type="ECO:0000313" key="4">
    <source>
        <dbReference type="Proteomes" id="UP000249169"/>
    </source>
</evidence>
<dbReference type="RefSeq" id="WP_111730118.1">
    <property type="nucleotide sequence ID" value="NZ_QHKO01000005.1"/>
</dbReference>
<keyword evidence="1" id="KW-1133">Transmembrane helix</keyword>
<organism evidence="3 4">
    <name type="scientific">Lujinxingia litoralis</name>
    <dbReference type="NCBI Taxonomy" id="2211119"/>
    <lineage>
        <taxon>Bacteria</taxon>
        <taxon>Deltaproteobacteria</taxon>
        <taxon>Bradymonadales</taxon>
        <taxon>Lujinxingiaceae</taxon>
        <taxon>Lujinxingia</taxon>
    </lineage>
</organism>